<keyword evidence="2" id="KW-1185">Reference proteome</keyword>
<dbReference type="Gene3D" id="3.40.50.1110">
    <property type="entry name" value="SGNH hydrolase"/>
    <property type="match status" value="1"/>
</dbReference>
<name>A0A1M6K0I1_9PROT</name>
<protein>
    <submittedName>
        <fullName evidence="1">Uncharacterized protein</fullName>
    </submittedName>
</protein>
<dbReference type="AlphaFoldDB" id="A0A1M6K0I1"/>
<dbReference type="STRING" id="198092.SAMN02745194_02775"/>
<dbReference type="RefSeq" id="WP_073135683.1">
    <property type="nucleotide sequence ID" value="NZ_FQZF01000015.1"/>
</dbReference>
<gene>
    <name evidence="1" type="ORF">SAMN02745194_02775</name>
</gene>
<dbReference type="InterPro" id="IPR036514">
    <property type="entry name" value="SGNH_hydro_sf"/>
</dbReference>
<evidence type="ECO:0000313" key="1">
    <source>
        <dbReference type="EMBL" id="SHJ52455.1"/>
    </source>
</evidence>
<organism evidence="1 2">
    <name type="scientific">Muricoccus roseus</name>
    <dbReference type="NCBI Taxonomy" id="198092"/>
    <lineage>
        <taxon>Bacteria</taxon>
        <taxon>Pseudomonadati</taxon>
        <taxon>Pseudomonadota</taxon>
        <taxon>Alphaproteobacteria</taxon>
        <taxon>Acetobacterales</taxon>
        <taxon>Roseomonadaceae</taxon>
        <taxon>Muricoccus</taxon>
    </lineage>
</organism>
<sequence>MGEGPRLLVVGTSNSVATSGYVKALVDDPGFDSVHTACLGMCPSDLYAYRRPSFDPQDFDIALLDFACNDGALLGGRMTDEARIADAVGWAVSELSAAGCLPVLVILPMENLRPRGGAIRALYRDLAKRHALPFLDGYDFLNRLAGREAPPFRLFRDNMHLEPAVAAVLGRRLAGTLPQAWAAAQPGPMEWENGARLAFLELARAAEGPVRVTTRQTALIEAPVVLMEGEGTLRMRVEEGWEVISVVADFTLCRGILGVSGTEETRIFLSLKDGGTREGKPTLGIWPLARGIGPQDGVVRLDLFRDGPVETNASRKSSPLRPDEQPSLALAGFVIRRKPELLRMRRFLPKAMDLTALIPDESLVGERDALAGGRPERAS</sequence>
<dbReference type="OrthoDB" id="7256470at2"/>
<accession>A0A1M6K0I1</accession>
<dbReference type="SUPFAM" id="SSF52266">
    <property type="entry name" value="SGNH hydrolase"/>
    <property type="match status" value="1"/>
</dbReference>
<proteinExistence type="predicted"/>
<reference evidence="1 2" key="1">
    <citation type="submission" date="2016-11" db="EMBL/GenBank/DDBJ databases">
        <authorList>
            <person name="Jaros S."/>
            <person name="Januszkiewicz K."/>
            <person name="Wedrychowicz H."/>
        </authorList>
    </citation>
    <scope>NUCLEOTIDE SEQUENCE [LARGE SCALE GENOMIC DNA]</scope>
    <source>
        <strain evidence="1 2">DSM 14916</strain>
    </source>
</reference>
<dbReference type="EMBL" id="FQZF01000015">
    <property type="protein sequence ID" value="SHJ52455.1"/>
    <property type="molecule type" value="Genomic_DNA"/>
</dbReference>
<evidence type="ECO:0000313" key="2">
    <source>
        <dbReference type="Proteomes" id="UP000184387"/>
    </source>
</evidence>
<dbReference type="Proteomes" id="UP000184387">
    <property type="component" value="Unassembled WGS sequence"/>
</dbReference>
<dbReference type="GO" id="GO:0016788">
    <property type="term" value="F:hydrolase activity, acting on ester bonds"/>
    <property type="evidence" value="ECO:0007669"/>
    <property type="project" value="UniProtKB-ARBA"/>
</dbReference>